<dbReference type="RefSeq" id="WP_143720577.1">
    <property type="nucleotide sequence ID" value="NZ_VKDB01000008.1"/>
</dbReference>
<dbReference type="Pfam" id="PF01546">
    <property type="entry name" value="Peptidase_M20"/>
    <property type="match status" value="1"/>
</dbReference>
<dbReference type="AlphaFoldDB" id="A0A553UZM5"/>
<comment type="caution">
    <text evidence="1">The sequence shown here is derived from an EMBL/GenBank/DDBJ whole genome shotgun (WGS) entry which is preliminary data.</text>
</comment>
<evidence type="ECO:0000313" key="2">
    <source>
        <dbReference type="Proteomes" id="UP000316092"/>
    </source>
</evidence>
<dbReference type="InterPro" id="IPR050072">
    <property type="entry name" value="Peptidase_M20A"/>
</dbReference>
<gene>
    <name evidence="1" type="ORF">FNU79_09295</name>
</gene>
<protein>
    <submittedName>
        <fullName evidence="1">M20/M25/M40 family metallo-hydrolase</fullName>
    </submittedName>
</protein>
<keyword evidence="2" id="KW-1185">Reference proteome</keyword>
<accession>A0A553UZM5</accession>
<dbReference type="GO" id="GO:0016787">
    <property type="term" value="F:hydrolase activity"/>
    <property type="evidence" value="ECO:0007669"/>
    <property type="project" value="UniProtKB-KW"/>
</dbReference>
<dbReference type="SUPFAM" id="SSF53187">
    <property type="entry name" value="Zn-dependent exopeptidases"/>
    <property type="match status" value="1"/>
</dbReference>
<dbReference type="PANTHER" id="PTHR43808">
    <property type="entry name" value="ACETYLORNITHINE DEACETYLASE"/>
    <property type="match status" value="1"/>
</dbReference>
<dbReference type="PIRSF" id="PIRSF010386">
    <property type="entry name" value="RocB"/>
    <property type="match status" value="1"/>
</dbReference>
<evidence type="ECO:0000313" key="1">
    <source>
        <dbReference type="EMBL" id="TSA85640.1"/>
    </source>
</evidence>
<dbReference type="Gene3D" id="3.40.630.10">
    <property type="entry name" value="Zn peptidases"/>
    <property type="match status" value="1"/>
</dbReference>
<name>A0A553UZM5_9DEIO</name>
<organism evidence="1 2">
    <name type="scientific">Deinococcus detaillensis</name>
    <dbReference type="NCBI Taxonomy" id="2592048"/>
    <lineage>
        <taxon>Bacteria</taxon>
        <taxon>Thermotogati</taxon>
        <taxon>Deinococcota</taxon>
        <taxon>Deinococci</taxon>
        <taxon>Deinococcales</taxon>
        <taxon>Deinococcaceae</taxon>
        <taxon>Deinococcus</taxon>
    </lineage>
</organism>
<proteinExistence type="predicted"/>
<sequence>MRRRAEDWTRQLVAQPSVTNTAGEGAFGPWLRRELLKLPYFAERPDQVWLEKTLHDPFERFCVCALVRGQDRVAATVLLTGHYDVVSVSNYGELEALAFSPDALAAALPSVLSAETDALALADLASGEYLFGRASLDMKSGLAAGLALLEEWAESGERGNLLFVAVPDEEENSHGMRSLVRQLPDIERIHELKLLCALNLDAEVDSGSGELGRSVFLGSVGKVLPTALLLGRPTHAGAPFDGVSAALLLAEVLRSVELHPDLMDPHPSEPGPPPVLLQLSDLKPSYDVTTPPGMWCAFNMLLRSRTPEQALAQFRAAVEAGMTAALENIAERARACGAAAEMNSEGMPTLTYAELLERVEKRGGTAALRRLEALARAAAPELDTPRLCQQLTLAAVQEAGLTGPAAVIGFGSLPYPAVELGQDAGSLALLSAVEAGIRAAEAQFGVKVTARPFFPGVSDMSFLSQEDPQSTSAKLLRANTPAWTVRMRLEEETGERLSLPVVNIGPWGRDYHQRAERVYQPYAFEVLPQLLGAVVRARLSAG</sequence>
<reference evidence="1 2" key="1">
    <citation type="submission" date="2019-07" db="EMBL/GenBank/DDBJ databases">
        <title>Deinococcus detaillus sp. nov., isolated from humus soil in Antarctica.</title>
        <authorList>
            <person name="Zhang K."/>
        </authorList>
    </citation>
    <scope>NUCLEOTIDE SEQUENCE [LARGE SCALE GENOMIC DNA]</scope>
    <source>
        <strain evidence="1 2">H1</strain>
    </source>
</reference>
<dbReference type="PANTHER" id="PTHR43808:SF27">
    <property type="entry name" value="PROTEIN ROCB"/>
    <property type="match status" value="1"/>
</dbReference>
<dbReference type="Proteomes" id="UP000316092">
    <property type="component" value="Unassembled WGS sequence"/>
</dbReference>
<dbReference type="InterPro" id="IPR002933">
    <property type="entry name" value="Peptidase_M20"/>
</dbReference>
<keyword evidence="1" id="KW-0378">Hydrolase</keyword>
<dbReference type="OrthoDB" id="9815360at2"/>
<dbReference type="EMBL" id="VKDB01000008">
    <property type="protein sequence ID" value="TSA85640.1"/>
    <property type="molecule type" value="Genomic_DNA"/>
</dbReference>
<dbReference type="InterPro" id="IPR012166">
    <property type="entry name" value="Uncharacterised_RocB"/>
</dbReference>